<reference evidence="7 8" key="1">
    <citation type="submission" date="2011-12" db="EMBL/GenBank/DDBJ databases">
        <title>Whole genome shotgun sequence of Gordonia effusa NBRC 100432.</title>
        <authorList>
            <person name="Yoshida I."/>
            <person name="Takarada H."/>
            <person name="Hosoyama A."/>
            <person name="Tsuchikane K."/>
            <person name="Katsumata H."/>
            <person name="Yamazaki S."/>
            <person name="Fujita N."/>
        </authorList>
    </citation>
    <scope>NUCLEOTIDE SEQUENCE [LARGE SCALE GENOMIC DNA]</scope>
    <source>
        <strain evidence="7 8">NBRC 100432</strain>
    </source>
</reference>
<evidence type="ECO:0000256" key="4">
    <source>
        <dbReference type="ARBA" id="ARBA00023136"/>
    </source>
</evidence>
<dbReference type="STRING" id="1077974.GOEFS_093_00070"/>
<dbReference type="Gene3D" id="3.40.1710.10">
    <property type="entry name" value="abc type-2 transporter like domain"/>
    <property type="match status" value="1"/>
</dbReference>
<dbReference type="EMBL" id="BAEH01000093">
    <property type="protein sequence ID" value="GAB19678.1"/>
    <property type="molecule type" value="Genomic_DNA"/>
</dbReference>
<dbReference type="InterPro" id="IPR013525">
    <property type="entry name" value="ABC2_TM"/>
</dbReference>
<feature type="domain" description="ABC-2 type transporter transmembrane" evidence="6">
    <location>
        <begin position="12"/>
        <end position="147"/>
    </location>
</feature>
<evidence type="ECO:0000259" key="6">
    <source>
        <dbReference type="Pfam" id="PF12698"/>
    </source>
</evidence>
<dbReference type="NCBIfam" id="TIGR03057">
    <property type="entry name" value="xxxLxxG_by_4"/>
    <property type="match status" value="4"/>
</dbReference>
<feature type="transmembrane region" description="Helical" evidence="5">
    <location>
        <begin position="7"/>
        <end position="31"/>
    </location>
</feature>
<feature type="transmembrane region" description="Helical" evidence="5">
    <location>
        <begin position="573"/>
        <end position="594"/>
    </location>
</feature>
<accession>H0R3M7</accession>
<feature type="transmembrane region" description="Helical" evidence="5">
    <location>
        <begin position="453"/>
        <end position="476"/>
    </location>
</feature>
<dbReference type="GO" id="GO:0016020">
    <property type="term" value="C:membrane"/>
    <property type="evidence" value="ECO:0007669"/>
    <property type="project" value="UniProtKB-SubCell"/>
</dbReference>
<dbReference type="AlphaFoldDB" id="H0R3M7"/>
<sequence>MVQRSRVLRVLLAVAVTIPLAFSAIYMWWMWDPTKSVDKMPVAIVNADKPFGEGSARISAGAQVTKNLLDSHALGFNAVDQATATSGLKSGDYYFVIRIPEDFSETLAKIGSVTKAPALITVTYNDNNTVKASSIGAAAMSKVQAAVLRGVSSTTVGKVVSGVDELGTGLKKAAAGSEQLADGTGQLSDGADSLSTALVTKLQPGVRTATAGSAQVATGAAKLSTGATQLQAGTARLGDGATKVADGIDKLVGTVDIANLQAELTRLQKVLPPGVGVEKVTTLLTGLQQLQAGSRRVATELTDPTAAYRSGVDRLATGSAQLSTGATKLSTGMRQIEVGTTQLTEGAVKLQHGAERVDSGATQLSTGLTAGARKAPDMGDKTQQESLAKLISTPVSSQNEYVARAQFGGPGAAPTLLIFASALIVIAVMLSFRGRRYISGTDEPPTIATVLRRALAVCAVSLAGVGLVGVGLWAFLDPAPDPASTWQVAIILGAATIMNVTVFSVLFTLFGYGAGALTSLAWLMLQLFAYGGIWMVETLPAPLRLLHTITPLTYVREGLIGAFNGAPGVGSGLAMIVLIAVVAAAVNLGAVHLYRQRYSKQDADADMGTGLATVG</sequence>
<dbReference type="InterPro" id="IPR017500">
    <property type="entry name" value="Phage_infect_YhgE_N"/>
</dbReference>
<dbReference type="eggNOG" id="COG1511">
    <property type="taxonomic scope" value="Bacteria"/>
</dbReference>
<evidence type="ECO:0000256" key="3">
    <source>
        <dbReference type="ARBA" id="ARBA00022989"/>
    </source>
</evidence>
<keyword evidence="2 5" id="KW-0812">Transmembrane</keyword>
<keyword evidence="8" id="KW-1185">Reference proteome</keyword>
<protein>
    <recommendedName>
        <fullName evidence="6">ABC-2 type transporter transmembrane domain-containing protein</fullName>
    </recommendedName>
</protein>
<organism evidence="7 8">
    <name type="scientific">Gordonia effusa NBRC 100432</name>
    <dbReference type="NCBI Taxonomy" id="1077974"/>
    <lineage>
        <taxon>Bacteria</taxon>
        <taxon>Bacillati</taxon>
        <taxon>Actinomycetota</taxon>
        <taxon>Actinomycetes</taxon>
        <taxon>Mycobacteriales</taxon>
        <taxon>Gordoniaceae</taxon>
        <taxon>Gordonia</taxon>
    </lineage>
</organism>
<comment type="caution">
    <text evidence="7">The sequence shown here is derived from an EMBL/GenBank/DDBJ whole genome shotgun (WGS) entry which is preliminary data.</text>
</comment>
<keyword evidence="3 5" id="KW-1133">Transmembrane helix</keyword>
<feature type="transmembrane region" description="Helical" evidence="5">
    <location>
        <begin position="412"/>
        <end position="432"/>
    </location>
</feature>
<dbReference type="Pfam" id="PF12698">
    <property type="entry name" value="ABC2_membrane_3"/>
    <property type="match status" value="1"/>
</dbReference>
<gene>
    <name evidence="7" type="ORF">GOEFS_093_00070</name>
</gene>
<evidence type="ECO:0000256" key="5">
    <source>
        <dbReference type="SAM" id="Phobius"/>
    </source>
</evidence>
<dbReference type="NCBIfam" id="TIGR03061">
    <property type="entry name" value="pip_yhgE_Nterm"/>
    <property type="match status" value="1"/>
</dbReference>
<proteinExistence type="predicted"/>
<dbReference type="PANTHER" id="PTHR43077">
    <property type="entry name" value="TRANSPORT PERMEASE YVFS-RELATED"/>
    <property type="match status" value="1"/>
</dbReference>
<evidence type="ECO:0000256" key="2">
    <source>
        <dbReference type="ARBA" id="ARBA00022692"/>
    </source>
</evidence>
<evidence type="ECO:0000313" key="8">
    <source>
        <dbReference type="Proteomes" id="UP000035034"/>
    </source>
</evidence>
<feature type="transmembrane region" description="Helical" evidence="5">
    <location>
        <begin position="517"/>
        <end position="536"/>
    </location>
</feature>
<comment type="subcellular location">
    <subcellularLocation>
        <location evidence="1">Membrane</location>
        <topology evidence="1">Multi-pass membrane protein</topology>
    </subcellularLocation>
</comment>
<dbReference type="PANTHER" id="PTHR43077:SF10">
    <property type="entry name" value="TRANSPORT PERMEASE PROTEIN"/>
    <property type="match status" value="1"/>
</dbReference>
<dbReference type="Proteomes" id="UP000035034">
    <property type="component" value="Unassembled WGS sequence"/>
</dbReference>
<name>H0R3M7_9ACTN</name>
<feature type="transmembrane region" description="Helical" evidence="5">
    <location>
        <begin position="488"/>
        <end position="510"/>
    </location>
</feature>
<dbReference type="GO" id="GO:0140359">
    <property type="term" value="F:ABC-type transporter activity"/>
    <property type="evidence" value="ECO:0007669"/>
    <property type="project" value="InterPro"/>
</dbReference>
<evidence type="ECO:0000313" key="7">
    <source>
        <dbReference type="EMBL" id="GAB19678.1"/>
    </source>
</evidence>
<keyword evidence="4 5" id="KW-0472">Membrane</keyword>
<dbReference type="InterPro" id="IPR023908">
    <property type="entry name" value="xxxLxxG_rpt"/>
</dbReference>
<evidence type="ECO:0000256" key="1">
    <source>
        <dbReference type="ARBA" id="ARBA00004141"/>
    </source>
</evidence>
<dbReference type="InterPro" id="IPR051328">
    <property type="entry name" value="T7SS_ABC-Transporter"/>
</dbReference>